<sequence>MPVIPLSSAADARSLDSRQLRDAAYTYARTVIQAAHHIKRSLLPRQNGNGVVIAIPAQYEGLNSGPAPGAVAGIVLGSVAGFLLLIWLLWVASSGSGFIRATTLNEEDVVVRRRSRSRATRRSRRTEMTSRSPRRERVIRQERIVRDMPPPREPSRMRETVIVDEGIMPERRVEGDDIVEVIEEHSSIGVPPPRRKSRRGSQGYRITTLQQALTLHLRADDRSAREEEESIEGLSLTLYNTGEEITRTSRWQSVMDTKSTTSQFGHNVYMCDGTMGGIQ</sequence>
<protein>
    <submittedName>
        <fullName evidence="3">Uncharacterized protein</fullName>
    </submittedName>
</protein>
<evidence type="ECO:0000313" key="4">
    <source>
        <dbReference type="Proteomes" id="UP000799539"/>
    </source>
</evidence>
<feature type="compositionally biased region" description="Basic and acidic residues" evidence="1">
    <location>
        <begin position="125"/>
        <end position="135"/>
    </location>
</feature>
<dbReference type="OrthoDB" id="5423884at2759"/>
<feature type="region of interest" description="Disordered" evidence="1">
    <location>
        <begin position="115"/>
        <end position="135"/>
    </location>
</feature>
<keyword evidence="2" id="KW-1133">Transmembrane helix</keyword>
<feature type="transmembrane region" description="Helical" evidence="2">
    <location>
        <begin position="70"/>
        <end position="90"/>
    </location>
</feature>
<keyword evidence="2" id="KW-0812">Transmembrane</keyword>
<name>A0A6A6FJK3_9PEZI</name>
<reference evidence="3" key="1">
    <citation type="journal article" date="2020" name="Stud. Mycol.">
        <title>101 Dothideomycetes genomes: a test case for predicting lifestyles and emergence of pathogens.</title>
        <authorList>
            <person name="Haridas S."/>
            <person name="Albert R."/>
            <person name="Binder M."/>
            <person name="Bloem J."/>
            <person name="Labutti K."/>
            <person name="Salamov A."/>
            <person name="Andreopoulos B."/>
            <person name="Baker S."/>
            <person name="Barry K."/>
            <person name="Bills G."/>
            <person name="Bluhm B."/>
            <person name="Cannon C."/>
            <person name="Castanera R."/>
            <person name="Culley D."/>
            <person name="Daum C."/>
            <person name="Ezra D."/>
            <person name="Gonzalez J."/>
            <person name="Henrissat B."/>
            <person name="Kuo A."/>
            <person name="Liang C."/>
            <person name="Lipzen A."/>
            <person name="Lutzoni F."/>
            <person name="Magnuson J."/>
            <person name="Mondo S."/>
            <person name="Nolan M."/>
            <person name="Ohm R."/>
            <person name="Pangilinan J."/>
            <person name="Park H.-J."/>
            <person name="Ramirez L."/>
            <person name="Alfaro M."/>
            <person name="Sun H."/>
            <person name="Tritt A."/>
            <person name="Yoshinaga Y."/>
            <person name="Zwiers L.-H."/>
            <person name="Turgeon B."/>
            <person name="Goodwin S."/>
            <person name="Spatafora J."/>
            <person name="Crous P."/>
            <person name="Grigoriev I."/>
        </authorList>
    </citation>
    <scope>NUCLEOTIDE SEQUENCE</scope>
    <source>
        <strain evidence="3">SCOH1-5</strain>
    </source>
</reference>
<feature type="compositionally biased region" description="Basic residues" evidence="1">
    <location>
        <begin position="115"/>
        <end position="124"/>
    </location>
</feature>
<keyword evidence="2" id="KW-0472">Membrane</keyword>
<proteinExistence type="predicted"/>
<evidence type="ECO:0000313" key="3">
    <source>
        <dbReference type="EMBL" id="KAF2213626.1"/>
    </source>
</evidence>
<evidence type="ECO:0000256" key="2">
    <source>
        <dbReference type="SAM" id="Phobius"/>
    </source>
</evidence>
<keyword evidence="4" id="KW-1185">Reference proteome</keyword>
<organism evidence="3 4">
    <name type="scientific">Cercospora zeae-maydis SCOH1-5</name>
    <dbReference type="NCBI Taxonomy" id="717836"/>
    <lineage>
        <taxon>Eukaryota</taxon>
        <taxon>Fungi</taxon>
        <taxon>Dikarya</taxon>
        <taxon>Ascomycota</taxon>
        <taxon>Pezizomycotina</taxon>
        <taxon>Dothideomycetes</taxon>
        <taxon>Dothideomycetidae</taxon>
        <taxon>Mycosphaerellales</taxon>
        <taxon>Mycosphaerellaceae</taxon>
        <taxon>Cercospora</taxon>
    </lineage>
</organism>
<accession>A0A6A6FJK3</accession>
<gene>
    <name evidence="3" type="ORF">CERZMDRAFT_96457</name>
</gene>
<evidence type="ECO:0000256" key="1">
    <source>
        <dbReference type="SAM" id="MobiDB-lite"/>
    </source>
</evidence>
<dbReference type="Proteomes" id="UP000799539">
    <property type="component" value="Unassembled WGS sequence"/>
</dbReference>
<dbReference type="AlphaFoldDB" id="A0A6A6FJK3"/>
<dbReference type="EMBL" id="ML992670">
    <property type="protein sequence ID" value="KAF2213626.1"/>
    <property type="molecule type" value="Genomic_DNA"/>
</dbReference>